<evidence type="ECO:0000313" key="13">
    <source>
        <dbReference type="EMBL" id="CAE0814595.1"/>
    </source>
</evidence>
<evidence type="ECO:0000256" key="7">
    <source>
        <dbReference type="ARBA" id="ARBA00022833"/>
    </source>
</evidence>
<dbReference type="InterPro" id="IPR045357">
    <property type="entry name" value="Aminopeptidase_N-like_N"/>
</dbReference>
<feature type="binding site" evidence="10">
    <location>
        <begin position="275"/>
        <end position="280"/>
    </location>
    <ligand>
        <name>a peptide</name>
        <dbReference type="ChEBI" id="CHEBI:60466"/>
    </ligand>
</feature>
<dbReference type="GO" id="GO:0008237">
    <property type="term" value="F:metallopeptidase activity"/>
    <property type="evidence" value="ECO:0007669"/>
    <property type="project" value="UniProtKB-KW"/>
</dbReference>
<accession>A0A7S4D305</accession>
<dbReference type="Pfam" id="PF01433">
    <property type="entry name" value="Peptidase_M1"/>
    <property type="match status" value="1"/>
</dbReference>
<sequence>MSSDPSSNCFKSDDEACVSHYALHLAVDFGAHVLRGHCDCTCTSRGNVKPTQLVLDTNGLTIHSVCLVKDGTEIPTHHALDEVKYQALGRGLRIPLPEFTDEMVVRVKYSTSPDASALQWLTPPQTKSGKHPYLFSQCQAIHARSMLPCQDSPSNKASYRAVIQVPKPLVCVMSAVSEATADFTRLPFEGAQGEWVQYQWYQKVPIATYLIAITVGELESRDLSPRCRVWAEPSVVDAGAWEFAETEQFLQVAEDICGEYRWGRYDLLILPPSFPYGGMENPCLTFVTPTLIAGDRSLTNVVAHEIAHSWSGNLVTNRTWECFWMNEGFTVFVERKIHQRMYGDQEQGLQCESGWGGLCNCVASYGPDHSFTALTPHLEDGADPDDAFSRVPYEKGFAFVCHLEQLAGGAEAFAPFLKSYFDTLAYKHTDPPTLRTMYTAHFPDAAAKVDWERWLNAPGLPAEKPQFDGSRVTEAKALAERIIAGGAPAPADVEGWTTSAHIVLLEVLEAHAANQPLPEAQLEALGTAYAYNTTKNAEIRMRFDLLGLRSAREANITDALDLATSQGRMKFTRVLFKALKPVALDRARDAFRANEQKFHPICAKMVAKDLEV</sequence>
<dbReference type="CDD" id="cd09599">
    <property type="entry name" value="M1_LTA4H"/>
    <property type="match status" value="1"/>
</dbReference>
<dbReference type="InterPro" id="IPR038502">
    <property type="entry name" value="M1_LTA-4_hydro/amino_C_sf"/>
</dbReference>
<dbReference type="FunFam" id="3.30.2010.30:FF:000001">
    <property type="entry name" value="Leukotriene A(4) hydrolase"/>
    <property type="match status" value="1"/>
</dbReference>
<dbReference type="Gene3D" id="1.25.40.320">
    <property type="entry name" value="Peptidase M1, leukotriene A4 hydrolase/aminopeptidase C-terminal domain"/>
    <property type="match status" value="1"/>
</dbReference>
<dbReference type="GO" id="GO:0005829">
    <property type="term" value="C:cytosol"/>
    <property type="evidence" value="ECO:0007669"/>
    <property type="project" value="TreeGrafter"/>
</dbReference>
<evidence type="ECO:0000256" key="4">
    <source>
        <dbReference type="ARBA" id="ARBA00022670"/>
    </source>
</evidence>
<feature type="active site" description="Proton acceptor" evidence="9">
    <location>
        <position position="305"/>
    </location>
</feature>
<keyword evidence="7 11" id="KW-0862">Zinc</keyword>
<proteinExistence type="inferred from homology"/>
<dbReference type="SMART" id="SM01263">
    <property type="entry name" value="Leuk-A4-hydro_C"/>
    <property type="match status" value="1"/>
</dbReference>
<dbReference type="AlphaFoldDB" id="A0A7S4D305"/>
<evidence type="ECO:0000256" key="5">
    <source>
        <dbReference type="ARBA" id="ARBA00022723"/>
    </source>
</evidence>
<dbReference type="PANTHER" id="PTHR45726:SF3">
    <property type="entry name" value="LEUKOTRIENE A-4 HYDROLASE"/>
    <property type="match status" value="1"/>
</dbReference>
<keyword evidence="3" id="KW-0963">Cytoplasm</keyword>
<dbReference type="FunFam" id="1.10.390.10:FF:000003">
    <property type="entry name" value="Leukotriene A(4) hydrolase"/>
    <property type="match status" value="1"/>
</dbReference>
<protein>
    <recommendedName>
        <fullName evidence="12">Peptidase M1 leukotriene A4 hydrolase/aminopeptidase C-terminal domain-containing protein</fullName>
    </recommendedName>
</protein>
<evidence type="ECO:0000256" key="10">
    <source>
        <dbReference type="PIRSR" id="PIRSR634015-2"/>
    </source>
</evidence>
<dbReference type="GO" id="GO:0008270">
    <property type="term" value="F:zinc ion binding"/>
    <property type="evidence" value="ECO:0007669"/>
    <property type="project" value="InterPro"/>
</dbReference>
<dbReference type="SUPFAM" id="SSF48371">
    <property type="entry name" value="ARM repeat"/>
    <property type="match status" value="1"/>
</dbReference>
<reference evidence="13" key="1">
    <citation type="submission" date="2021-01" db="EMBL/GenBank/DDBJ databases">
        <authorList>
            <person name="Corre E."/>
            <person name="Pelletier E."/>
            <person name="Niang G."/>
            <person name="Scheremetjew M."/>
            <person name="Finn R."/>
            <person name="Kale V."/>
            <person name="Holt S."/>
            <person name="Cochrane G."/>
            <person name="Meng A."/>
            <person name="Brown T."/>
            <person name="Cohen L."/>
        </authorList>
    </citation>
    <scope>NUCLEOTIDE SEQUENCE</scope>
    <source>
        <strain evidence="13">CCMP1594</strain>
    </source>
</reference>
<evidence type="ECO:0000256" key="8">
    <source>
        <dbReference type="ARBA" id="ARBA00023049"/>
    </source>
</evidence>
<feature type="active site" description="Proton donor" evidence="9">
    <location>
        <position position="393"/>
    </location>
</feature>
<dbReference type="GO" id="GO:0006508">
    <property type="term" value="P:proteolysis"/>
    <property type="evidence" value="ECO:0007669"/>
    <property type="project" value="UniProtKB-KW"/>
</dbReference>
<keyword evidence="4" id="KW-0645">Protease</keyword>
<dbReference type="InterPro" id="IPR014782">
    <property type="entry name" value="Peptidase_M1_dom"/>
</dbReference>
<dbReference type="InterPro" id="IPR015211">
    <property type="entry name" value="Peptidase_M1_C"/>
</dbReference>
<dbReference type="InterPro" id="IPR027268">
    <property type="entry name" value="Peptidase_M4/M1_CTD_sf"/>
</dbReference>
<gene>
    <name evidence="13" type="ORF">EGYM00163_LOCUS25751</name>
</gene>
<dbReference type="SUPFAM" id="SSF55486">
    <property type="entry name" value="Metalloproteases ('zincins'), catalytic domain"/>
    <property type="match status" value="1"/>
</dbReference>
<feature type="domain" description="Peptidase M1 leukotriene A4 hydrolase/aminopeptidase C-terminal" evidence="12">
    <location>
        <begin position="470"/>
        <end position="610"/>
    </location>
</feature>
<dbReference type="InterPro" id="IPR001930">
    <property type="entry name" value="Peptidase_M1"/>
</dbReference>
<evidence type="ECO:0000256" key="1">
    <source>
        <dbReference type="ARBA" id="ARBA00004496"/>
    </source>
</evidence>
<comment type="subcellular location">
    <subcellularLocation>
        <location evidence="1">Cytoplasm</location>
    </subcellularLocation>
</comment>
<feature type="binding site" evidence="11">
    <location>
        <position position="327"/>
    </location>
    <ligand>
        <name>Zn(2+)</name>
        <dbReference type="ChEBI" id="CHEBI:29105"/>
        <note>catalytic</note>
    </ligand>
</feature>
<dbReference type="PRINTS" id="PR00756">
    <property type="entry name" value="ALADIPTASE"/>
</dbReference>
<evidence type="ECO:0000256" key="11">
    <source>
        <dbReference type="PIRSR" id="PIRSR634015-3"/>
    </source>
</evidence>
<feature type="binding site" evidence="11">
    <location>
        <position position="308"/>
    </location>
    <ligand>
        <name>Zn(2+)</name>
        <dbReference type="ChEBI" id="CHEBI:29105"/>
        <note>catalytic</note>
    </ligand>
</feature>
<dbReference type="Gene3D" id="1.10.390.10">
    <property type="entry name" value="Neutral Protease Domain 2"/>
    <property type="match status" value="1"/>
</dbReference>
<dbReference type="SUPFAM" id="SSF63737">
    <property type="entry name" value="Leukotriene A4 hydrolase N-terminal domain"/>
    <property type="match status" value="1"/>
</dbReference>
<dbReference type="Pfam" id="PF17900">
    <property type="entry name" value="Peptidase_M1_N"/>
    <property type="match status" value="1"/>
</dbReference>
<dbReference type="EMBL" id="HBJA01073366">
    <property type="protein sequence ID" value="CAE0814595.1"/>
    <property type="molecule type" value="Transcribed_RNA"/>
</dbReference>
<name>A0A7S4D305_9EUGL</name>
<keyword evidence="5 11" id="KW-0479">Metal-binding</keyword>
<comment type="similarity">
    <text evidence="2">Belongs to the peptidase M1 family.</text>
</comment>
<keyword evidence="8" id="KW-0482">Metalloprotease</keyword>
<comment type="cofactor">
    <cofactor evidence="11">
        <name>Zn(2+)</name>
        <dbReference type="ChEBI" id="CHEBI:29105"/>
    </cofactor>
    <text evidence="11">Binds 1 zinc ion per subunit.</text>
</comment>
<feature type="binding site" evidence="10">
    <location>
        <begin position="568"/>
        <end position="570"/>
    </location>
    <ligand>
        <name>a peptide</name>
        <dbReference type="ChEBI" id="CHEBI:60466"/>
    </ligand>
</feature>
<dbReference type="InterPro" id="IPR049980">
    <property type="entry name" value="LTA4H_cat"/>
</dbReference>
<dbReference type="InterPro" id="IPR042097">
    <property type="entry name" value="Aminopeptidase_N-like_N_sf"/>
</dbReference>
<keyword evidence="6" id="KW-0378">Hydrolase</keyword>
<dbReference type="InterPro" id="IPR034015">
    <property type="entry name" value="M1_LTA4H"/>
</dbReference>
<evidence type="ECO:0000259" key="12">
    <source>
        <dbReference type="SMART" id="SM01263"/>
    </source>
</evidence>
<dbReference type="InterPro" id="IPR016024">
    <property type="entry name" value="ARM-type_fold"/>
</dbReference>
<dbReference type="PANTHER" id="PTHR45726">
    <property type="entry name" value="LEUKOTRIENE A-4 HYDROLASE"/>
    <property type="match status" value="1"/>
</dbReference>
<evidence type="ECO:0000256" key="2">
    <source>
        <dbReference type="ARBA" id="ARBA00010136"/>
    </source>
</evidence>
<dbReference type="Pfam" id="PF09127">
    <property type="entry name" value="Leuk-A4-hydro_C"/>
    <property type="match status" value="1"/>
</dbReference>
<feature type="binding site" evidence="10">
    <location>
        <begin position="137"/>
        <end position="139"/>
    </location>
    <ligand>
        <name>a peptide</name>
        <dbReference type="ChEBI" id="CHEBI:60466"/>
    </ligand>
</feature>
<feature type="binding site" evidence="11">
    <location>
        <position position="304"/>
    </location>
    <ligand>
        <name>Zn(2+)</name>
        <dbReference type="ChEBI" id="CHEBI:29105"/>
        <note>catalytic</note>
    </ligand>
</feature>
<evidence type="ECO:0000256" key="9">
    <source>
        <dbReference type="PIRSR" id="PIRSR634015-1"/>
    </source>
</evidence>
<evidence type="ECO:0000256" key="3">
    <source>
        <dbReference type="ARBA" id="ARBA00022490"/>
    </source>
</evidence>
<dbReference type="Gene3D" id="3.30.2010.30">
    <property type="match status" value="1"/>
</dbReference>
<organism evidence="13">
    <name type="scientific">Eutreptiella gymnastica</name>
    <dbReference type="NCBI Taxonomy" id="73025"/>
    <lineage>
        <taxon>Eukaryota</taxon>
        <taxon>Discoba</taxon>
        <taxon>Euglenozoa</taxon>
        <taxon>Euglenida</taxon>
        <taxon>Spirocuta</taxon>
        <taxon>Euglenophyceae</taxon>
        <taxon>Eutreptiales</taxon>
        <taxon>Eutreptiaceae</taxon>
        <taxon>Eutreptiella</taxon>
    </lineage>
</organism>
<dbReference type="Gene3D" id="2.60.40.1730">
    <property type="entry name" value="tricorn interacting facor f3 domain"/>
    <property type="match status" value="1"/>
</dbReference>
<evidence type="ECO:0000256" key="6">
    <source>
        <dbReference type="ARBA" id="ARBA00022801"/>
    </source>
</evidence>